<evidence type="ECO:0000313" key="3">
    <source>
        <dbReference type="Proteomes" id="UP001234581"/>
    </source>
</evidence>
<comment type="caution">
    <text evidence="2">The sequence shown here is derived from an EMBL/GenBank/DDBJ whole genome shotgun (WGS) entry which is preliminary data.</text>
</comment>
<evidence type="ECO:0000313" key="2">
    <source>
        <dbReference type="EMBL" id="KAJ8654250.1"/>
    </source>
</evidence>
<reference evidence="2 3" key="1">
    <citation type="submission" date="2023-03" db="EMBL/GenBank/DDBJ databases">
        <title>Genome sequence of Lichtheimia ornata CBS 291.66.</title>
        <authorList>
            <person name="Mohabir J.T."/>
            <person name="Shea T.P."/>
            <person name="Kurbessoian T."/>
            <person name="Berby B."/>
            <person name="Fontaine J."/>
            <person name="Livny J."/>
            <person name="Gnirke A."/>
            <person name="Stajich J.E."/>
            <person name="Cuomo C.A."/>
        </authorList>
    </citation>
    <scope>NUCLEOTIDE SEQUENCE [LARGE SCALE GENOMIC DNA]</scope>
    <source>
        <strain evidence="2">CBS 291.66</strain>
    </source>
</reference>
<dbReference type="AlphaFoldDB" id="A0AAD7UVW8"/>
<sequence length="212" mass="24349">MDINELRIKLQDEEDTELPEAIFQDLETTSKTTMEKNLKRFTKDIKSYTGGKWTQSGAINKEFIPELKKRSIDVHTAIQARYKDADKLRQAARAATEIYEDLQAHHQQRRKLFEKLFDYQQQFATLTSKKTKKKTWPSLQKLSKKSSMQGTKSQLKGKPQVDIDLMDLDKDSTTTEASLSTGVRENLFSGETITILSRPKDSNTDPDQSTNQ</sequence>
<organism evidence="2 3">
    <name type="scientific">Lichtheimia ornata</name>
    <dbReference type="NCBI Taxonomy" id="688661"/>
    <lineage>
        <taxon>Eukaryota</taxon>
        <taxon>Fungi</taxon>
        <taxon>Fungi incertae sedis</taxon>
        <taxon>Mucoromycota</taxon>
        <taxon>Mucoromycotina</taxon>
        <taxon>Mucoromycetes</taxon>
        <taxon>Mucorales</taxon>
        <taxon>Lichtheimiaceae</taxon>
        <taxon>Lichtheimia</taxon>
    </lineage>
</organism>
<dbReference type="GeneID" id="83217476"/>
<evidence type="ECO:0000256" key="1">
    <source>
        <dbReference type="SAM" id="MobiDB-lite"/>
    </source>
</evidence>
<dbReference type="EMBL" id="JARTCD010000064">
    <property type="protein sequence ID" value="KAJ8654250.1"/>
    <property type="molecule type" value="Genomic_DNA"/>
</dbReference>
<feature type="compositionally biased region" description="Low complexity" evidence="1">
    <location>
        <begin position="138"/>
        <end position="147"/>
    </location>
</feature>
<feature type="region of interest" description="Disordered" evidence="1">
    <location>
        <begin position="190"/>
        <end position="212"/>
    </location>
</feature>
<gene>
    <name evidence="2" type="ORF">O0I10_010072</name>
</gene>
<name>A0AAD7UVW8_9FUNG</name>
<dbReference type="Proteomes" id="UP001234581">
    <property type="component" value="Unassembled WGS sequence"/>
</dbReference>
<dbReference type="RefSeq" id="XP_058339164.1">
    <property type="nucleotide sequence ID" value="XM_058490055.1"/>
</dbReference>
<protein>
    <submittedName>
        <fullName evidence="2">Uncharacterized protein</fullName>
    </submittedName>
</protein>
<accession>A0AAD7UVW8</accession>
<feature type="region of interest" description="Disordered" evidence="1">
    <location>
        <begin position="135"/>
        <end position="163"/>
    </location>
</feature>
<keyword evidence="3" id="KW-1185">Reference proteome</keyword>
<proteinExistence type="predicted"/>